<comment type="caution">
    <text evidence="6">The sequence shown here is derived from an EMBL/GenBank/DDBJ whole genome shotgun (WGS) entry which is preliminary data.</text>
</comment>
<dbReference type="EMBL" id="WWCM01000001">
    <property type="protein sequence ID" value="MYM38164.1"/>
    <property type="molecule type" value="Genomic_DNA"/>
</dbReference>
<name>A0ABW9VEY3_9BURK</name>
<evidence type="ECO:0000313" key="6">
    <source>
        <dbReference type="EMBL" id="MYM38164.1"/>
    </source>
</evidence>
<feature type="domain" description="Cytochrome c" evidence="5">
    <location>
        <begin position="316"/>
        <end position="406"/>
    </location>
</feature>
<evidence type="ECO:0000259" key="5">
    <source>
        <dbReference type="PROSITE" id="PS51007"/>
    </source>
</evidence>
<keyword evidence="7" id="KW-1185">Reference proteome</keyword>
<dbReference type="Gene3D" id="1.10.760.10">
    <property type="entry name" value="Cytochrome c-like domain"/>
    <property type="match status" value="3"/>
</dbReference>
<accession>A0ABW9VEY3</accession>
<dbReference type="PIRSF" id="PIRSF000018">
    <property type="entry name" value="Mb_ADH_cyt_c"/>
    <property type="match status" value="1"/>
</dbReference>
<evidence type="ECO:0000313" key="7">
    <source>
        <dbReference type="Proteomes" id="UP000478090"/>
    </source>
</evidence>
<keyword evidence="3 4" id="KW-0408">Iron</keyword>
<protein>
    <submittedName>
        <fullName evidence="6">C-type cytochrome</fullName>
    </submittedName>
</protein>
<dbReference type="InterPro" id="IPR014353">
    <property type="entry name" value="Membr-bd_ADH_cyt_c"/>
</dbReference>
<dbReference type="InterPro" id="IPR009056">
    <property type="entry name" value="Cyt_c-like_dom"/>
</dbReference>
<dbReference type="InterPro" id="IPR051459">
    <property type="entry name" value="Cytochrome_c-type_DH"/>
</dbReference>
<evidence type="ECO:0000256" key="2">
    <source>
        <dbReference type="ARBA" id="ARBA00022723"/>
    </source>
</evidence>
<evidence type="ECO:0000256" key="1">
    <source>
        <dbReference type="ARBA" id="ARBA00022617"/>
    </source>
</evidence>
<keyword evidence="1 4" id="KW-0349">Heme</keyword>
<gene>
    <name evidence="6" type="ORF">GTP27_02370</name>
</gene>
<dbReference type="RefSeq" id="WP_161037553.1">
    <property type="nucleotide sequence ID" value="NZ_WWCM01000001.1"/>
</dbReference>
<proteinExistence type="predicted"/>
<keyword evidence="2 4" id="KW-0479">Metal-binding</keyword>
<feature type="domain" description="Cytochrome c" evidence="5">
    <location>
        <begin position="189"/>
        <end position="298"/>
    </location>
</feature>
<dbReference type="PANTHER" id="PTHR35008:SF4">
    <property type="entry name" value="BLL4482 PROTEIN"/>
    <property type="match status" value="1"/>
</dbReference>
<dbReference type="PANTHER" id="PTHR35008">
    <property type="entry name" value="BLL4482 PROTEIN-RELATED"/>
    <property type="match status" value="1"/>
</dbReference>
<sequence length="427" mass="45495">MRRRLLLALFALLLLLLLLAGWLALAGRDDPGPPARTGAFSTEQQRSRGAYLALAGDCMACHTARGGAAFAGGRLLATPFGAMHTPNITPDRATGLGSWSADDFWRALHNGVSKDGRLLYPAFPYTSYTRMPREDSDALYAYLQSLPAIQAANAPHQLRFPYNQQILLAGWRALYFRPGVYRADAAKSAEWNRGAYLVQGPAHCSACHSPRNWLGASEGESLAGAMLSMQGWYAPSLTAADQAGLQRWPQEHIVQLLKTGVSGDASVSGPMAEVVSRSLQHLDDADLRAMAQYLQSLPASASAAPKDGGSSVVLPAFLAAGEKLYTQHCADCHGSTGRGQAPAYPALAGNRALTMTATVNPIRMVLNGGFAPATAGNPRPYSMPPFGPVLSDMEVAQVLTYVRASWGNQAAPVSASEVNQYRSVPLD</sequence>
<dbReference type="InterPro" id="IPR036909">
    <property type="entry name" value="Cyt_c-like_dom_sf"/>
</dbReference>
<dbReference type="PROSITE" id="PS51007">
    <property type="entry name" value="CYTC"/>
    <property type="match status" value="3"/>
</dbReference>
<evidence type="ECO:0000256" key="4">
    <source>
        <dbReference type="PROSITE-ProRule" id="PRU00433"/>
    </source>
</evidence>
<reference evidence="6 7" key="1">
    <citation type="submission" date="2019-12" db="EMBL/GenBank/DDBJ databases">
        <title>Novel species isolated from a subtropical stream in China.</title>
        <authorList>
            <person name="Lu H."/>
        </authorList>
    </citation>
    <scope>NUCLEOTIDE SEQUENCE [LARGE SCALE GENOMIC DNA]</scope>
    <source>
        <strain evidence="6 7">CY13W</strain>
    </source>
</reference>
<dbReference type="Pfam" id="PF00034">
    <property type="entry name" value="Cytochrom_C"/>
    <property type="match status" value="3"/>
</dbReference>
<dbReference type="Proteomes" id="UP000478090">
    <property type="component" value="Unassembled WGS sequence"/>
</dbReference>
<organism evidence="6 7">
    <name type="scientific">Duganella qianjiadongensis</name>
    <dbReference type="NCBI Taxonomy" id="2692176"/>
    <lineage>
        <taxon>Bacteria</taxon>
        <taxon>Pseudomonadati</taxon>
        <taxon>Pseudomonadota</taxon>
        <taxon>Betaproteobacteria</taxon>
        <taxon>Burkholderiales</taxon>
        <taxon>Oxalobacteraceae</taxon>
        <taxon>Telluria group</taxon>
        <taxon>Duganella</taxon>
    </lineage>
</organism>
<evidence type="ECO:0000256" key="3">
    <source>
        <dbReference type="ARBA" id="ARBA00023004"/>
    </source>
</evidence>
<feature type="domain" description="Cytochrome c" evidence="5">
    <location>
        <begin position="44"/>
        <end position="147"/>
    </location>
</feature>
<dbReference type="SUPFAM" id="SSF46626">
    <property type="entry name" value="Cytochrome c"/>
    <property type="match status" value="3"/>
</dbReference>